<organism evidence="1 2">
    <name type="scientific">Ridgeia piscesae</name>
    <name type="common">Tubeworm</name>
    <dbReference type="NCBI Taxonomy" id="27915"/>
    <lineage>
        <taxon>Eukaryota</taxon>
        <taxon>Metazoa</taxon>
        <taxon>Spiralia</taxon>
        <taxon>Lophotrochozoa</taxon>
        <taxon>Annelida</taxon>
        <taxon>Polychaeta</taxon>
        <taxon>Sedentaria</taxon>
        <taxon>Canalipalpata</taxon>
        <taxon>Sabellida</taxon>
        <taxon>Siboglinidae</taxon>
        <taxon>Ridgeia</taxon>
    </lineage>
</organism>
<dbReference type="Gene3D" id="3.90.320.10">
    <property type="match status" value="1"/>
</dbReference>
<name>A0AAD9KX57_RIDPI</name>
<proteinExistence type="predicted"/>
<dbReference type="AlphaFoldDB" id="A0AAD9KX57"/>
<dbReference type="InterPro" id="IPR011604">
    <property type="entry name" value="PDDEXK-like_dom_sf"/>
</dbReference>
<sequence length="61" mass="7499">MQIQMAMCEMQWGYFVVWTPFGLHHEKVTYNAALVDQMIPQLREFHQMYLCPEYFLMRLPR</sequence>
<evidence type="ECO:0000313" key="1">
    <source>
        <dbReference type="EMBL" id="KAK2178530.1"/>
    </source>
</evidence>
<reference evidence="1" key="1">
    <citation type="journal article" date="2023" name="Mol. Biol. Evol.">
        <title>Third-Generation Sequencing Reveals the Adaptive Role of the Epigenome in Three Deep-Sea Polychaetes.</title>
        <authorList>
            <person name="Perez M."/>
            <person name="Aroh O."/>
            <person name="Sun Y."/>
            <person name="Lan Y."/>
            <person name="Juniper S.K."/>
            <person name="Young C.R."/>
            <person name="Angers B."/>
            <person name="Qian P.Y."/>
        </authorList>
    </citation>
    <scope>NUCLEOTIDE SEQUENCE</scope>
    <source>
        <strain evidence="1">R07B-5</strain>
    </source>
</reference>
<keyword evidence="2" id="KW-1185">Reference proteome</keyword>
<accession>A0AAD9KX57</accession>
<protein>
    <submittedName>
        <fullName evidence="1">Uncharacterized protein</fullName>
    </submittedName>
</protein>
<gene>
    <name evidence="1" type="ORF">NP493_540g02016</name>
</gene>
<comment type="caution">
    <text evidence="1">The sequence shown here is derived from an EMBL/GenBank/DDBJ whole genome shotgun (WGS) entry which is preliminary data.</text>
</comment>
<evidence type="ECO:0000313" key="2">
    <source>
        <dbReference type="Proteomes" id="UP001209878"/>
    </source>
</evidence>
<dbReference type="EMBL" id="JAODUO010000540">
    <property type="protein sequence ID" value="KAK2178530.1"/>
    <property type="molecule type" value="Genomic_DNA"/>
</dbReference>
<dbReference type="Proteomes" id="UP001209878">
    <property type="component" value="Unassembled WGS sequence"/>
</dbReference>